<dbReference type="Pfam" id="PF07331">
    <property type="entry name" value="TctB"/>
    <property type="match status" value="1"/>
</dbReference>
<proteinExistence type="predicted"/>
<gene>
    <name evidence="3" type="ORF">QC825_02690</name>
</gene>
<evidence type="ECO:0000259" key="2">
    <source>
        <dbReference type="Pfam" id="PF07331"/>
    </source>
</evidence>
<sequence length="165" mass="17564">MERDLGKPLFDLVLLIASAAAFVHASALPNIDIVGDLSPAFFPQLISAAVFVLATPCFINDLREWRSTARGDHPVGHRRAVAQWLLVVALTLGYTLVFERLGYIPSTAVFTFCCVVGFTVTSGGLSALSMGGKVKALAAAALFAVVLASSVYYVFTELFDIPLPG</sequence>
<keyword evidence="1" id="KW-0472">Membrane</keyword>
<feature type="transmembrane region" description="Helical" evidence="1">
    <location>
        <begin position="41"/>
        <end position="59"/>
    </location>
</feature>
<dbReference type="InterPro" id="IPR009936">
    <property type="entry name" value="DUF1468"/>
</dbReference>
<evidence type="ECO:0000313" key="4">
    <source>
        <dbReference type="Proteomes" id="UP001269375"/>
    </source>
</evidence>
<keyword evidence="1" id="KW-1133">Transmembrane helix</keyword>
<evidence type="ECO:0000256" key="1">
    <source>
        <dbReference type="SAM" id="Phobius"/>
    </source>
</evidence>
<reference evidence="3 4" key="1">
    <citation type="submission" date="2023-04" db="EMBL/GenBank/DDBJ databases">
        <title>A long-awaited taxogenomic arrangement of the family Halomonadaceae.</title>
        <authorList>
            <person name="De La Haba R."/>
            <person name="Chuvochina M."/>
            <person name="Wittouck S."/>
            <person name="Arahal D.R."/>
            <person name="Sanchez-Porro C."/>
            <person name="Hugenholtz P."/>
            <person name="Ventosa A."/>
        </authorList>
    </citation>
    <scope>NUCLEOTIDE SEQUENCE [LARGE SCALE GENOMIC DNA]</scope>
    <source>
        <strain evidence="3 4">DSM 22428</strain>
    </source>
</reference>
<organism evidence="3 4">
    <name type="scientific">Larsenimonas suaedae</name>
    <dbReference type="NCBI Taxonomy" id="1851019"/>
    <lineage>
        <taxon>Bacteria</taxon>
        <taxon>Pseudomonadati</taxon>
        <taxon>Pseudomonadota</taxon>
        <taxon>Gammaproteobacteria</taxon>
        <taxon>Oceanospirillales</taxon>
        <taxon>Halomonadaceae</taxon>
        <taxon>Larsenimonas</taxon>
    </lineage>
</organism>
<dbReference type="Proteomes" id="UP001269375">
    <property type="component" value="Unassembled WGS sequence"/>
</dbReference>
<feature type="transmembrane region" description="Helical" evidence="1">
    <location>
        <begin position="80"/>
        <end position="97"/>
    </location>
</feature>
<dbReference type="EMBL" id="JARWAO010000001">
    <property type="protein sequence ID" value="MDR5894983.1"/>
    <property type="molecule type" value="Genomic_DNA"/>
</dbReference>
<accession>A0ABU1GSH2</accession>
<keyword evidence="1" id="KW-0812">Transmembrane</keyword>
<feature type="transmembrane region" description="Helical" evidence="1">
    <location>
        <begin position="137"/>
        <end position="155"/>
    </location>
</feature>
<feature type="domain" description="DUF1468" evidence="2">
    <location>
        <begin position="12"/>
        <end position="164"/>
    </location>
</feature>
<keyword evidence="4" id="KW-1185">Reference proteome</keyword>
<comment type="caution">
    <text evidence="3">The sequence shown here is derived from an EMBL/GenBank/DDBJ whole genome shotgun (WGS) entry which is preliminary data.</text>
</comment>
<feature type="transmembrane region" description="Helical" evidence="1">
    <location>
        <begin position="103"/>
        <end position="125"/>
    </location>
</feature>
<dbReference type="RefSeq" id="WP_251592508.1">
    <property type="nucleotide sequence ID" value="NZ_JAMLJI010000002.1"/>
</dbReference>
<name>A0ABU1GSH2_9GAMM</name>
<evidence type="ECO:0000313" key="3">
    <source>
        <dbReference type="EMBL" id="MDR5894983.1"/>
    </source>
</evidence>
<protein>
    <submittedName>
        <fullName evidence="3">Tripartite tricarboxylate transporter TctB family protein</fullName>
    </submittedName>
</protein>